<dbReference type="CDD" id="cd10141">
    <property type="entry name" value="CopZ-like_Fer2_BFD-like"/>
    <property type="match status" value="1"/>
</dbReference>
<protein>
    <submittedName>
        <fullName evidence="3">BFD-like [2Fe-2S] binding protein</fullName>
    </submittedName>
</protein>
<dbReference type="Gene3D" id="2.20.25.270">
    <property type="match status" value="1"/>
</dbReference>
<dbReference type="Pfam" id="PF04324">
    <property type="entry name" value="Fer2_BFD"/>
    <property type="match status" value="1"/>
</dbReference>
<evidence type="ECO:0000259" key="2">
    <source>
        <dbReference type="Pfam" id="PF18423"/>
    </source>
</evidence>
<dbReference type="Proteomes" id="UP000295325">
    <property type="component" value="Unassembled WGS sequence"/>
</dbReference>
<evidence type="ECO:0000313" key="3">
    <source>
        <dbReference type="EMBL" id="TDT50721.1"/>
    </source>
</evidence>
<keyword evidence="4" id="KW-1185">Reference proteome</keyword>
<dbReference type="RefSeq" id="WP_133628991.1">
    <property type="nucleotide sequence ID" value="NZ_SOAZ01000025.1"/>
</dbReference>
<dbReference type="Pfam" id="PF18423">
    <property type="entry name" value="zf_CopZ"/>
    <property type="match status" value="1"/>
</dbReference>
<feature type="domain" description="CopZ zinc binding" evidence="2">
    <location>
        <begin position="4"/>
        <end position="65"/>
    </location>
</feature>
<gene>
    <name evidence="3" type="ORF">EDD71_1256</name>
</gene>
<reference evidence="3 4" key="1">
    <citation type="submission" date="2019-03" db="EMBL/GenBank/DDBJ databases">
        <title>Genomic Encyclopedia of Type Strains, Phase IV (KMG-IV): sequencing the most valuable type-strain genomes for metagenomic binning, comparative biology and taxonomic classification.</title>
        <authorList>
            <person name="Goeker M."/>
        </authorList>
    </citation>
    <scope>NUCLEOTIDE SEQUENCE [LARGE SCALE GENOMIC DNA]</scope>
    <source>
        <strain evidence="3 4">DSM 24455</strain>
    </source>
</reference>
<dbReference type="AlphaFoldDB" id="A0A4R7K9I8"/>
<dbReference type="InterPro" id="IPR040890">
    <property type="entry name" value="Znf_CopZ"/>
</dbReference>
<feature type="domain" description="BFD-like [2Fe-2S]-binding" evidence="1">
    <location>
        <begin position="77"/>
        <end position="117"/>
    </location>
</feature>
<dbReference type="Gene3D" id="1.10.10.1100">
    <property type="entry name" value="BFD-like [2Fe-2S]-binding domain"/>
    <property type="match status" value="1"/>
</dbReference>
<sequence length="146" mass="16768">MTMDLCPLCKQEGDRVALITVESLVKDYFRKHLKSYTYGFCTNPKCNVVYYNNDTDEIYFQRDLKVPVWFKEQDNPIICYCKNVTLKDIIDEIAIKKTSSTVEDIISKTGAMKGCQCKTQNPSGKCCRPVLEDAVAFALELRDKEK</sequence>
<name>A0A4R7K9I8_9CLOT</name>
<proteinExistence type="predicted"/>
<dbReference type="InterPro" id="IPR041854">
    <property type="entry name" value="BFD-like_2Fe2S-bd_dom_sf"/>
</dbReference>
<organism evidence="3 4">
    <name type="scientific">Fonticella tunisiensis</name>
    <dbReference type="NCBI Taxonomy" id="1096341"/>
    <lineage>
        <taxon>Bacteria</taxon>
        <taxon>Bacillati</taxon>
        <taxon>Bacillota</taxon>
        <taxon>Clostridia</taxon>
        <taxon>Eubacteriales</taxon>
        <taxon>Clostridiaceae</taxon>
        <taxon>Fonticella</taxon>
    </lineage>
</organism>
<evidence type="ECO:0000259" key="1">
    <source>
        <dbReference type="Pfam" id="PF04324"/>
    </source>
</evidence>
<comment type="caution">
    <text evidence="3">The sequence shown here is derived from an EMBL/GenBank/DDBJ whole genome shotgun (WGS) entry which is preliminary data.</text>
</comment>
<accession>A0A4R7K9I8</accession>
<dbReference type="EMBL" id="SOAZ01000025">
    <property type="protein sequence ID" value="TDT50721.1"/>
    <property type="molecule type" value="Genomic_DNA"/>
</dbReference>
<dbReference type="InterPro" id="IPR007419">
    <property type="entry name" value="BFD-like_2Fe2S-bd_dom"/>
</dbReference>
<evidence type="ECO:0000313" key="4">
    <source>
        <dbReference type="Proteomes" id="UP000295325"/>
    </source>
</evidence>
<dbReference type="OrthoDB" id="95698at2"/>